<organism evidence="1">
    <name type="scientific">Arundo donax</name>
    <name type="common">Giant reed</name>
    <name type="synonym">Donax arundinaceus</name>
    <dbReference type="NCBI Taxonomy" id="35708"/>
    <lineage>
        <taxon>Eukaryota</taxon>
        <taxon>Viridiplantae</taxon>
        <taxon>Streptophyta</taxon>
        <taxon>Embryophyta</taxon>
        <taxon>Tracheophyta</taxon>
        <taxon>Spermatophyta</taxon>
        <taxon>Magnoliopsida</taxon>
        <taxon>Liliopsida</taxon>
        <taxon>Poales</taxon>
        <taxon>Poaceae</taxon>
        <taxon>PACMAD clade</taxon>
        <taxon>Arundinoideae</taxon>
        <taxon>Arundineae</taxon>
        <taxon>Arundo</taxon>
    </lineage>
</organism>
<reference evidence="1" key="1">
    <citation type="submission" date="2014-09" db="EMBL/GenBank/DDBJ databases">
        <authorList>
            <person name="Magalhaes I.L.F."/>
            <person name="Oliveira U."/>
            <person name="Santos F.R."/>
            <person name="Vidigal T.H.D.A."/>
            <person name="Brescovit A.D."/>
            <person name="Santos A.J."/>
        </authorList>
    </citation>
    <scope>NUCLEOTIDE SEQUENCE</scope>
    <source>
        <tissue evidence="1">Shoot tissue taken approximately 20 cm above the soil surface</tissue>
    </source>
</reference>
<sequence length="34" mass="3836">MVISYQNNCTGIFRNKTGNFISVFRSCSVCCQSK</sequence>
<evidence type="ECO:0000313" key="1">
    <source>
        <dbReference type="EMBL" id="JAD15980.1"/>
    </source>
</evidence>
<proteinExistence type="predicted"/>
<dbReference type="AlphaFoldDB" id="A0A0A9TWB6"/>
<accession>A0A0A9TWB6</accession>
<reference evidence="1" key="2">
    <citation type="journal article" date="2015" name="Data Brief">
        <title>Shoot transcriptome of the giant reed, Arundo donax.</title>
        <authorList>
            <person name="Barrero R.A."/>
            <person name="Guerrero F.D."/>
            <person name="Moolhuijzen P."/>
            <person name="Goolsby J.A."/>
            <person name="Tidwell J."/>
            <person name="Bellgard S.E."/>
            <person name="Bellgard M.I."/>
        </authorList>
    </citation>
    <scope>NUCLEOTIDE SEQUENCE</scope>
    <source>
        <tissue evidence="1">Shoot tissue taken approximately 20 cm above the soil surface</tissue>
    </source>
</reference>
<dbReference type="EMBL" id="GBRH01281915">
    <property type="protein sequence ID" value="JAD15980.1"/>
    <property type="molecule type" value="Transcribed_RNA"/>
</dbReference>
<name>A0A0A9TWB6_ARUDO</name>
<protein>
    <submittedName>
        <fullName evidence="1">Uncharacterized protein</fullName>
    </submittedName>
</protein>